<dbReference type="InterPro" id="IPR024029">
    <property type="entry name" value="Pyridox_Oxase_FMN-dep"/>
</dbReference>
<dbReference type="NCBIfam" id="TIGR04025">
    <property type="entry name" value="PPOX_FMN_DR2398"/>
    <property type="match status" value="1"/>
</dbReference>
<dbReference type="EMBL" id="CP039865">
    <property type="protein sequence ID" value="QCK87272.1"/>
    <property type="molecule type" value="Genomic_DNA"/>
</dbReference>
<sequence>MWIDTEADLKALYGTVGEASVLKETTSLTPEYRALIAASPFCVLATVGPEGLDATPRGDAPGFVDVLDERTLVMPDRRGNNRIDSLRNVVRDPRVGLLFLVPGVNETLRLNGTARISADPALLGRYAVDGKIPVTALVITITEVFFQCARALHRSALWDAARHRSRRELPSAGDMLKGASAGQAGGAEYDNGLEERHKQTLY</sequence>
<dbReference type="OrthoDB" id="9790331at2"/>
<dbReference type="InterPro" id="IPR011576">
    <property type="entry name" value="Pyridox_Oxase_N"/>
</dbReference>
<proteinExistence type="predicted"/>
<dbReference type="KEGG" id="paqt:E8L99_16665"/>
<reference evidence="3 4" key="1">
    <citation type="submission" date="2019-04" db="EMBL/GenBank/DDBJ databases">
        <title>Phreatobacter aquaticus sp. nov.</title>
        <authorList>
            <person name="Choi A."/>
            <person name="Baek K."/>
        </authorList>
    </citation>
    <scope>NUCLEOTIDE SEQUENCE [LARGE SCALE GENOMIC DNA]</scope>
    <source>
        <strain evidence="3 4">NMCR1094</strain>
    </source>
</reference>
<dbReference type="InterPro" id="IPR012349">
    <property type="entry name" value="Split_barrel_FMN-bd"/>
</dbReference>
<dbReference type="Pfam" id="PF01243">
    <property type="entry name" value="PNPOx_N"/>
    <property type="match status" value="1"/>
</dbReference>
<evidence type="ECO:0000259" key="2">
    <source>
        <dbReference type="Pfam" id="PF01243"/>
    </source>
</evidence>
<feature type="domain" description="Pyridoxamine 5'-phosphate oxidase N-terminal" evidence="2">
    <location>
        <begin position="28"/>
        <end position="148"/>
    </location>
</feature>
<dbReference type="Proteomes" id="UP000298588">
    <property type="component" value="Chromosome"/>
</dbReference>
<dbReference type="SUPFAM" id="SSF50475">
    <property type="entry name" value="FMN-binding split barrel"/>
    <property type="match status" value="1"/>
</dbReference>
<keyword evidence="4" id="KW-1185">Reference proteome</keyword>
<evidence type="ECO:0000313" key="4">
    <source>
        <dbReference type="Proteomes" id="UP000298588"/>
    </source>
</evidence>
<evidence type="ECO:0000313" key="3">
    <source>
        <dbReference type="EMBL" id="QCK87272.1"/>
    </source>
</evidence>
<name>A0A4D7QTC8_9HYPH</name>
<gene>
    <name evidence="3" type="ORF">E8L99_16665</name>
</gene>
<evidence type="ECO:0000256" key="1">
    <source>
        <dbReference type="SAM" id="MobiDB-lite"/>
    </source>
</evidence>
<dbReference type="PANTHER" id="PTHR42815">
    <property type="entry name" value="FAD-BINDING, PUTATIVE (AFU_ORTHOLOGUE AFUA_6G07600)-RELATED"/>
    <property type="match status" value="1"/>
</dbReference>
<dbReference type="PANTHER" id="PTHR42815:SF2">
    <property type="entry name" value="FAD-BINDING, PUTATIVE (AFU_ORTHOLOGUE AFUA_6G07600)-RELATED"/>
    <property type="match status" value="1"/>
</dbReference>
<accession>A0A4D7QTC8</accession>
<dbReference type="AlphaFoldDB" id="A0A4D7QTC8"/>
<organism evidence="3 4">
    <name type="scientific">Phreatobacter aquaticus</name>
    <dbReference type="NCBI Taxonomy" id="2570229"/>
    <lineage>
        <taxon>Bacteria</taxon>
        <taxon>Pseudomonadati</taxon>
        <taxon>Pseudomonadota</taxon>
        <taxon>Alphaproteobacteria</taxon>
        <taxon>Hyphomicrobiales</taxon>
        <taxon>Phreatobacteraceae</taxon>
        <taxon>Phreatobacter</taxon>
    </lineage>
</organism>
<dbReference type="Gene3D" id="2.30.110.10">
    <property type="entry name" value="Electron Transport, Fmn-binding Protein, Chain A"/>
    <property type="match status" value="1"/>
</dbReference>
<feature type="region of interest" description="Disordered" evidence="1">
    <location>
        <begin position="169"/>
        <end position="190"/>
    </location>
</feature>
<dbReference type="RefSeq" id="WP_137100601.1">
    <property type="nucleotide sequence ID" value="NZ_CP039865.1"/>
</dbReference>
<protein>
    <submittedName>
        <fullName evidence="3">Pyridoxamine 5'-phosphate oxidase family protein</fullName>
    </submittedName>
</protein>